<dbReference type="Gene3D" id="1.10.10.790">
    <property type="entry name" value="Surp module"/>
    <property type="match status" value="1"/>
</dbReference>
<evidence type="ECO:0000259" key="7">
    <source>
        <dbReference type="PROSITE" id="PS50128"/>
    </source>
</evidence>
<dbReference type="SUPFAM" id="SSF109905">
    <property type="entry name" value="Surp module (SWAP domain)"/>
    <property type="match status" value="1"/>
</dbReference>
<dbReference type="Proteomes" id="UP000019118">
    <property type="component" value="Unassembled WGS sequence"/>
</dbReference>
<dbReference type="InterPro" id="IPR040169">
    <property type="entry name" value="SUGP1/2"/>
</dbReference>
<dbReference type="EnsemblMetazoa" id="XM_019902716.1">
    <property type="protein sequence ID" value="XP_019758275.1"/>
    <property type="gene ID" value="LOC109536479"/>
</dbReference>
<dbReference type="PROSITE" id="PS50174">
    <property type="entry name" value="G_PATCH"/>
    <property type="match status" value="1"/>
</dbReference>
<dbReference type="GO" id="GO:0006397">
    <property type="term" value="P:mRNA processing"/>
    <property type="evidence" value="ECO:0007669"/>
    <property type="project" value="UniProtKB-KW"/>
</dbReference>
<feature type="domain" description="G-patch" evidence="8">
    <location>
        <begin position="885"/>
        <end position="932"/>
    </location>
</feature>
<dbReference type="GO" id="GO:0008380">
    <property type="term" value="P:RNA splicing"/>
    <property type="evidence" value="ECO:0007669"/>
    <property type="project" value="UniProtKB-KW"/>
</dbReference>
<dbReference type="InterPro" id="IPR000061">
    <property type="entry name" value="Surp"/>
</dbReference>
<dbReference type="InterPro" id="IPR000467">
    <property type="entry name" value="G_patch_dom"/>
</dbReference>
<dbReference type="Pfam" id="PF01805">
    <property type="entry name" value="Surp"/>
    <property type="match status" value="1"/>
</dbReference>
<evidence type="ECO:0000256" key="6">
    <source>
        <dbReference type="SAM" id="MobiDB-lite"/>
    </source>
</evidence>
<feature type="region of interest" description="Disordered" evidence="6">
    <location>
        <begin position="685"/>
        <end position="724"/>
    </location>
</feature>
<keyword evidence="5" id="KW-0175">Coiled coil</keyword>
<dbReference type="Pfam" id="PF01585">
    <property type="entry name" value="G-patch"/>
    <property type="match status" value="1"/>
</dbReference>
<dbReference type="PROSITE" id="PS50128">
    <property type="entry name" value="SURP"/>
    <property type="match status" value="1"/>
</dbReference>
<keyword evidence="2" id="KW-0507">mRNA processing</keyword>
<reference evidence="10" key="1">
    <citation type="journal article" date="2013" name="Genome Biol.">
        <title>Draft genome of the mountain pine beetle, Dendroctonus ponderosae Hopkins, a major forest pest.</title>
        <authorList>
            <person name="Keeling C.I."/>
            <person name="Yuen M.M."/>
            <person name="Liao N.Y."/>
            <person name="Docking T.R."/>
            <person name="Chan S.K."/>
            <person name="Taylor G.A."/>
            <person name="Palmquist D.L."/>
            <person name="Jackman S.D."/>
            <person name="Nguyen A."/>
            <person name="Li M."/>
            <person name="Henderson H."/>
            <person name="Janes J.K."/>
            <person name="Zhao Y."/>
            <person name="Pandoh P."/>
            <person name="Moore R."/>
            <person name="Sperling F.A."/>
            <person name="Huber D.P."/>
            <person name="Birol I."/>
            <person name="Jones S.J."/>
            <person name="Bohlmann J."/>
        </authorList>
    </citation>
    <scope>NUCLEOTIDE SEQUENCE</scope>
</reference>
<keyword evidence="10" id="KW-1185">Reference proteome</keyword>
<evidence type="ECO:0000256" key="4">
    <source>
        <dbReference type="ARBA" id="ARBA00023242"/>
    </source>
</evidence>
<organism evidence="9 10">
    <name type="scientific">Dendroctonus ponderosae</name>
    <name type="common">Mountain pine beetle</name>
    <dbReference type="NCBI Taxonomy" id="77166"/>
    <lineage>
        <taxon>Eukaryota</taxon>
        <taxon>Metazoa</taxon>
        <taxon>Ecdysozoa</taxon>
        <taxon>Arthropoda</taxon>
        <taxon>Hexapoda</taxon>
        <taxon>Insecta</taxon>
        <taxon>Pterygota</taxon>
        <taxon>Neoptera</taxon>
        <taxon>Endopterygota</taxon>
        <taxon>Coleoptera</taxon>
        <taxon>Polyphaga</taxon>
        <taxon>Cucujiformia</taxon>
        <taxon>Curculionidae</taxon>
        <taxon>Scolytinae</taxon>
        <taxon>Dendroctonus</taxon>
    </lineage>
</organism>
<protein>
    <recommendedName>
        <fullName evidence="11">G-patch domain-containing protein</fullName>
    </recommendedName>
</protein>
<evidence type="ECO:0000256" key="2">
    <source>
        <dbReference type="ARBA" id="ARBA00022664"/>
    </source>
</evidence>
<dbReference type="SMART" id="SM00443">
    <property type="entry name" value="G_patch"/>
    <property type="match status" value="1"/>
</dbReference>
<reference evidence="9" key="2">
    <citation type="submission" date="2024-08" db="UniProtKB">
        <authorList>
            <consortium name="EnsemblMetazoa"/>
        </authorList>
    </citation>
    <scope>IDENTIFICATION</scope>
</reference>
<feature type="region of interest" description="Disordered" evidence="6">
    <location>
        <begin position="919"/>
        <end position="940"/>
    </location>
</feature>
<dbReference type="GO" id="GO:0003723">
    <property type="term" value="F:RNA binding"/>
    <property type="evidence" value="ECO:0007669"/>
    <property type="project" value="InterPro"/>
</dbReference>
<dbReference type="GO" id="GO:0005654">
    <property type="term" value="C:nucleoplasm"/>
    <property type="evidence" value="ECO:0007669"/>
    <property type="project" value="TreeGrafter"/>
</dbReference>
<evidence type="ECO:0000256" key="3">
    <source>
        <dbReference type="ARBA" id="ARBA00023187"/>
    </source>
</evidence>
<sequence length="967" mass="108852">MSKRPFDTNQNKMSRNDRFVQMSQQEMLIEQKKREIQAKLEAKRRQVNQDVKDKTIKPTEVPVVEPKECPKSLVNQFSNDGSFLNQFKQLNDKKKDSRFKTFNKYRDKEREREKVKEKEKKHTFEVATQNNSEPNNDRTDVPRQTRFSTEPIMSIDPQKIAVNASFTTNPPPMTNNFHQAPPMLPNQQEISLLGQLPSTTQVPPQIPDFSVPPQLAFPNAGNANFTTQTLLSSVGVHLNTSVAPPTTQIISSTVTQQLNQPTSMPPLIQQTVGLVGQPVQDLLAAGHIGPANISTSEQTQTVMTQTAHLFGTTTTTEQLISGPPPVLLNVPPPQIVPQTQLVITPQNQNVLVSAPSSILTTVTIPPPVMAPQNLNISAQNILNVRPPGLPAIELTSIPPPNPIQLQNIPQPEPLNTLNIPPPAPLQVSSIPTPSSLQLNEIPNPKPIDLMAIPTPNEHEDNFTDSSFLKNIPPPNKNLPPPNVSDLSFLANIQQVSGPPSLTSSLPPNSQTPVNRIPSLMSQRVLPPPGMGVNIPPPMLHTRDITQPPPNFNLQIPPPIPNINVPPPMIGPPAGMPHRNAFKEEILGGAEFEAMANLARMVAECGPSVEDVVRQKKNRDPELWFLFHKESPAYRQYAGLVEQYKREREDKERTLVKPDPSEIYEPEMALEDDDFEDSKDNFDFKQEIKQEENMSVSERNRRERKRKSRWGEKDNDAKPPISLPVLLPQMNPSIIPPVPGGSGMLSKVTRTDPGLLQYTMQTYGSNNLSDEDWKKAEDNYKIHLLYQDMVKKREELEKLQRQGKNKYEYDSDEETEGGTWEHKLREKEMVATEKWAVELNRQAEGKHHIGDFLPPEELKRFMEKSSAVKEGRQLNFSDYKEFKIKEDNIGFKMLQKLGWTEGQGLGQNNAGIVDPVNKGAPRDNTQGLGLNVGEATEDEDEYDSYRKRMMLAYRFRPNPLNNPRRPYY</sequence>
<dbReference type="SMART" id="SM00648">
    <property type="entry name" value="SWAP"/>
    <property type="match status" value="1"/>
</dbReference>
<feature type="coiled-coil region" evidence="5">
    <location>
        <begin position="22"/>
        <end position="49"/>
    </location>
</feature>
<evidence type="ECO:0000256" key="1">
    <source>
        <dbReference type="ARBA" id="ARBA00004123"/>
    </source>
</evidence>
<keyword evidence="4" id="KW-0539">Nucleus</keyword>
<evidence type="ECO:0000313" key="10">
    <source>
        <dbReference type="Proteomes" id="UP000019118"/>
    </source>
</evidence>
<feature type="domain" description="SURP motif" evidence="7">
    <location>
        <begin position="593"/>
        <end position="636"/>
    </location>
</feature>
<accession>A0AAR5PB32</accession>
<dbReference type="PANTHER" id="PTHR23340:SF0">
    <property type="entry name" value="SURP AND G-PATCH DOMAIN-CONTAINING PROTEIN 1 ISOFORM X1"/>
    <property type="match status" value="1"/>
</dbReference>
<evidence type="ECO:0008006" key="11">
    <source>
        <dbReference type="Google" id="ProtNLM"/>
    </source>
</evidence>
<keyword evidence="3" id="KW-0508">mRNA splicing</keyword>
<dbReference type="InterPro" id="IPR035967">
    <property type="entry name" value="SWAP/Surp_sf"/>
</dbReference>
<dbReference type="AlphaFoldDB" id="A0AAR5PB32"/>
<dbReference type="PANTHER" id="PTHR23340">
    <property type="entry name" value="ARGININE/SERINE RICH SPLICING FACTOR SF4/14"/>
    <property type="match status" value="1"/>
</dbReference>
<proteinExistence type="predicted"/>
<evidence type="ECO:0000313" key="9">
    <source>
        <dbReference type="EnsemblMetazoa" id="XP_019758275.1"/>
    </source>
</evidence>
<evidence type="ECO:0000259" key="8">
    <source>
        <dbReference type="PROSITE" id="PS50174"/>
    </source>
</evidence>
<name>A0AAR5PB32_DENPD</name>
<comment type="subcellular location">
    <subcellularLocation>
        <location evidence="1">Nucleus</location>
    </subcellularLocation>
</comment>
<evidence type="ECO:0000256" key="5">
    <source>
        <dbReference type="SAM" id="Coils"/>
    </source>
</evidence>